<feature type="signal peptide" evidence="1">
    <location>
        <begin position="1"/>
        <end position="20"/>
    </location>
</feature>
<proteinExistence type="predicted"/>
<organism evidence="2 5">
    <name type="scientific">Allgaiera indica</name>
    <dbReference type="NCBI Taxonomy" id="765699"/>
    <lineage>
        <taxon>Bacteria</taxon>
        <taxon>Pseudomonadati</taxon>
        <taxon>Pseudomonadota</taxon>
        <taxon>Alphaproteobacteria</taxon>
        <taxon>Rhodobacterales</taxon>
        <taxon>Paracoccaceae</taxon>
        <taxon>Allgaiera</taxon>
    </lineage>
</organism>
<evidence type="ECO:0000313" key="3">
    <source>
        <dbReference type="EMBL" id="SDX44532.1"/>
    </source>
</evidence>
<evidence type="ECO:0000256" key="1">
    <source>
        <dbReference type="SAM" id="SignalP"/>
    </source>
</evidence>
<reference evidence="3 4" key="2">
    <citation type="submission" date="2016-10" db="EMBL/GenBank/DDBJ databases">
        <authorList>
            <person name="Varghese N."/>
            <person name="Submissions S."/>
        </authorList>
    </citation>
    <scope>NUCLEOTIDE SEQUENCE [LARGE SCALE GENOMIC DNA]</scope>
    <source>
        <strain evidence="3 4">DSM 24802</strain>
    </source>
</reference>
<feature type="chain" id="PRO_5042954040" evidence="1">
    <location>
        <begin position="21"/>
        <end position="60"/>
    </location>
</feature>
<reference evidence="2" key="1">
    <citation type="journal article" date="2014" name="Int. J. Syst. Evol. Microbiol.">
        <title>Complete genome sequence of Corynebacterium casei LMG S-19264T (=DSM 44701T), isolated from a smear-ripened cheese.</title>
        <authorList>
            <consortium name="US DOE Joint Genome Institute (JGI-PGF)"/>
            <person name="Walter F."/>
            <person name="Albersmeier A."/>
            <person name="Kalinowski J."/>
            <person name="Ruckert C."/>
        </authorList>
    </citation>
    <scope>NUCLEOTIDE SEQUENCE</scope>
    <source>
        <strain evidence="2">CGMCC 1.10859</strain>
    </source>
</reference>
<dbReference type="AlphaFoldDB" id="A0AAN4USQ7"/>
<dbReference type="Proteomes" id="UP000199541">
    <property type="component" value="Unassembled WGS sequence"/>
</dbReference>
<dbReference type="EMBL" id="BNAB01000013">
    <property type="protein sequence ID" value="GHE03587.1"/>
    <property type="molecule type" value="Genomic_DNA"/>
</dbReference>
<evidence type="ECO:0000313" key="5">
    <source>
        <dbReference type="Proteomes" id="UP000634647"/>
    </source>
</evidence>
<accession>A0AAN4USQ7</accession>
<dbReference type="Proteomes" id="UP000634647">
    <property type="component" value="Unassembled WGS sequence"/>
</dbReference>
<evidence type="ECO:0000313" key="4">
    <source>
        <dbReference type="Proteomes" id="UP000199541"/>
    </source>
</evidence>
<evidence type="ECO:0000313" key="2">
    <source>
        <dbReference type="EMBL" id="GHE03587.1"/>
    </source>
</evidence>
<dbReference type="EMBL" id="FNOB01000016">
    <property type="protein sequence ID" value="SDX44532.1"/>
    <property type="molecule type" value="Genomic_DNA"/>
</dbReference>
<protein>
    <submittedName>
        <fullName evidence="2">Uncharacterized protein</fullName>
    </submittedName>
</protein>
<sequence length="60" mass="6023">MILRAVITLSLAGLVAGCGADGAPTPPPGPKPAASHVTYEKDGTKVTVSGEAYVGVVKRF</sequence>
<name>A0AAN4USQ7_9RHOB</name>
<dbReference type="PROSITE" id="PS51257">
    <property type="entry name" value="PROKAR_LIPOPROTEIN"/>
    <property type="match status" value="1"/>
</dbReference>
<reference evidence="2" key="3">
    <citation type="submission" date="2023-06" db="EMBL/GenBank/DDBJ databases">
        <authorList>
            <person name="Sun Q."/>
            <person name="Zhou Y."/>
        </authorList>
    </citation>
    <scope>NUCLEOTIDE SEQUENCE</scope>
    <source>
        <strain evidence="2">CGMCC 1.10859</strain>
    </source>
</reference>
<keyword evidence="1" id="KW-0732">Signal</keyword>
<gene>
    <name evidence="2" type="ORF">GCM10008024_27540</name>
    <name evidence="3" type="ORF">SAMN05444006_11663</name>
</gene>
<keyword evidence="4" id="KW-1185">Reference proteome</keyword>
<comment type="caution">
    <text evidence="2">The sequence shown here is derived from an EMBL/GenBank/DDBJ whole genome shotgun (WGS) entry which is preliminary data.</text>
</comment>
<dbReference type="RefSeq" id="WP_035837705.1">
    <property type="nucleotide sequence ID" value="NZ_BNAB01000013.1"/>
</dbReference>